<organism evidence="1">
    <name type="scientific">Rhizophora mucronata</name>
    <name type="common">Asiatic mangrove</name>
    <dbReference type="NCBI Taxonomy" id="61149"/>
    <lineage>
        <taxon>Eukaryota</taxon>
        <taxon>Viridiplantae</taxon>
        <taxon>Streptophyta</taxon>
        <taxon>Embryophyta</taxon>
        <taxon>Tracheophyta</taxon>
        <taxon>Spermatophyta</taxon>
        <taxon>Magnoliopsida</taxon>
        <taxon>eudicotyledons</taxon>
        <taxon>Gunneridae</taxon>
        <taxon>Pentapetalae</taxon>
        <taxon>rosids</taxon>
        <taxon>fabids</taxon>
        <taxon>Malpighiales</taxon>
        <taxon>Rhizophoraceae</taxon>
        <taxon>Rhizophora</taxon>
    </lineage>
</organism>
<dbReference type="EMBL" id="GGEC01051641">
    <property type="protein sequence ID" value="MBX32125.1"/>
    <property type="molecule type" value="Transcribed_RNA"/>
</dbReference>
<name>A0A2P2MPG8_RHIMU</name>
<dbReference type="AlphaFoldDB" id="A0A2P2MPG8"/>
<proteinExistence type="predicted"/>
<protein>
    <submittedName>
        <fullName evidence="1">Disease resistance protein RGA2</fullName>
    </submittedName>
</protein>
<sequence length="44" mass="4920">MSGLFPSNDCKIFSIISLTLKSSETQTHNFKSNRDFTSSSLYVS</sequence>
<evidence type="ECO:0000313" key="1">
    <source>
        <dbReference type="EMBL" id="MBX32129.1"/>
    </source>
</evidence>
<reference evidence="1" key="1">
    <citation type="submission" date="2018-02" db="EMBL/GenBank/DDBJ databases">
        <title>Rhizophora mucronata_Transcriptome.</title>
        <authorList>
            <person name="Meera S.P."/>
            <person name="Sreeshan A."/>
            <person name="Augustine A."/>
        </authorList>
    </citation>
    <scope>NUCLEOTIDE SEQUENCE</scope>
    <source>
        <tissue evidence="1">Leaf</tissue>
    </source>
</reference>
<dbReference type="EMBL" id="GGEC01051645">
    <property type="protein sequence ID" value="MBX32129.1"/>
    <property type="molecule type" value="Transcribed_RNA"/>
</dbReference>
<accession>A0A2P2MPG8</accession>